<feature type="transmembrane region" description="Helical" evidence="1">
    <location>
        <begin position="53"/>
        <end position="70"/>
    </location>
</feature>
<dbReference type="AlphaFoldDB" id="A0A2P1P6Y1"/>
<accession>A0A2P1P6Y1</accession>
<proteinExistence type="predicted"/>
<evidence type="ECO:0000313" key="4">
    <source>
        <dbReference type="Proteomes" id="UP000241762"/>
    </source>
</evidence>
<keyword evidence="2" id="KW-0732">Signal</keyword>
<feature type="signal peptide" evidence="2">
    <location>
        <begin position="1"/>
        <end position="29"/>
    </location>
</feature>
<sequence>MRCNNKDSVSFRVLLLILLSFWITTSANAMGSTASDIIGNNLCILVDNLTGSTAKAIGVLAMILLAFGIMTGKVNAWTAMSTIIGIFVLFGVSNLLLYISGTSTTGCI</sequence>
<keyword evidence="1" id="KW-0472">Membrane</keyword>
<dbReference type="KEGG" id="ptc:phytr_530"/>
<dbReference type="RefSeq" id="WP_158706807.1">
    <property type="nucleotide sequence ID" value="NZ_CP027845.1"/>
</dbReference>
<dbReference type="InterPro" id="IPR007039">
    <property type="entry name" value="TrbC/VirB2"/>
</dbReference>
<protein>
    <submittedName>
        <fullName evidence="3">VirB2-like protein</fullName>
    </submittedName>
</protein>
<dbReference type="OrthoDB" id="7162146at2"/>
<evidence type="ECO:0000256" key="1">
    <source>
        <dbReference type="SAM" id="Phobius"/>
    </source>
</evidence>
<reference evidence="3 4" key="1">
    <citation type="submission" date="2018-03" db="EMBL/GenBank/DDBJ databases">
        <title>A gene transfer event suggests a long-term partnership between eustigmatophyte algae and a novel lineage of endosymbiotic bacteria.</title>
        <authorList>
            <person name="Yurchenko T."/>
            <person name="Sevcikova T."/>
            <person name="Pribyl P."/>
            <person name="El Karkouri K."/>
            <person name="Klimes V."/>
            <person name="Amaral R."/>
            <person name="Zbrankova V."/>
            <person name="Kim E."/>
            <person name="Raoult D."/>
            <person name="Santos L.M.A."/>
            <person name="Elias M."/>
        </authorList>
    </citation>
    <scope>NUCLEOTIDE SEQUENCE [LARGE SCALE GENOMIC DNA]</scope>
    <source>
        <strain evidence="3">CCALA 838</strain>
    </source>
</reference>
<keyword evidence="4" id="KW-1185">Reference proteome</keyword>
<evidence type="ECO:0000313" key="3">
    <source>
        <dbReference type="EMBL" id="AVP87016.1"/>
    </source>
</evidence>
<organism evidence="3 4">
    <name type="scientific">Candidatus Phycorickettsia trachydisci</name>
    <dbReference type="NCBI Taxonomy" id="2115978"/>
    <lineage>
        <taxon>Bacteria</taxon>
        <taxon>Pseudomonadati</taxon>
        <taxon>Pseudomonadota</taxon>
        <taxon>Alphaproteobacteria</taxon>
        <taxon>Rickettsiales</taxon>
        <taxon>Rickettsiaceae</taxon>
        <taxon>Candidatus Phycorickettsia</taxon>
    </lineage>
</organism>
<feature type="chain" id="PRO_5015130022" evidence="2">
    <location>
        <begin position="30"/>
        <end position="108"/>
    </location>
</feature>
<keyword evidence="1" id="KW-1133">Transmembrane helix</keyword>
<dbReference type="Proteomes" id="UP000241762">
    <property type="component" value="Chromosome"/>
</dbReference>
<feature type="transmembrane region" description="Helical" evidence="1">
    <location>
        <begin position="77"/>
        <end position="99"/>
    </location>
</feature>
<keyword evidence="1" id="KW-0812">Transmembrane</keyword>
<dbReference type="EMBL" id="CP027845">
    <property type="protein sequence ID" value="AVP87016.1"/>
    <property type="molecule type" value="Genomic_DNA"/>
</dbReference>
<name>A0A2P1P6Y1_9RICK</name>
<gene>
    <name evidence="3" type="ORF">phytr_530</name>
</gene>
<dbReference type="Pfam" id="PF04956">
    <property type="entry name" value="TrbC"/>
    <property type="match status" value="1"/>
</dbReference>
<evidence type="ECO:0000256" key="2">
    <source>
        <dbReference type="SAM" id="SignalP"/>
    </source>
</evidence>